<dbReference type="EC" id="3.2.2.6" evidence="1"/>
<reference evidence="11 12" key="1">
    <citation type="submission" date="2021-07" db="EMBL/GenBank/DDBJ databases">
        <authorList>
            <consortium name="Genoscope - CEA"/>
            <person name="William W."/>
        </authorList>
    </citation>
    <scope>NUCLEOTIDE SEQUENCE [LARGE SCALE GENOMIC DNA]</scope>
</reference>
<dbReference type="GO" id="GO:0061809">
    <property type="term" value="F:NAD+ nucleosidase activity, cyclic ADP-ribose generating"/>
    <property type="evidence" value="ECO:0007669"/>
    <property type="project" value="UniProtKB-EC"/>
</dbReference>
<dbReference type="Gene3D" id="3.40.50.300">
    <property type="entry name" value="P-loop containing nucleotide triphosphate hydrolases"/>
    <property type="match status" value="1"/>
</dbReference>
<dbReference type="InterPro" id="IPR011713">
    <property type="entry name" value="Leu-rich_rpt_3"/>
</dbReference>
<dbReference type="Pfam" id="PF07725">
    <property type="entry name" value="LRR_3"/>
    <property type="match status" value="1"/>
</dbReference>
<gene>
    <name evidence="11" type="ORF">BRAPAZ1V2_A02P08180.2</name>
</gene>
<evidence type="ECO:0000256" key="7">
    <source>
        <dbReference type="ARBA" id="ARBA00023274"/>
    </source>
</evidence>
<organism evidence="11 12">
    <name type="scientific">Brassica campestris</name>
    <name type="common">Field mustard</name>
    <dbReference type="NCBI Taxonomy" id="3711"/>
    <lineage>
        <taxon>Eukaryota</taxon>
        <taxon>Viridiplantae</taxon>
        <taxon>Streptophyta</taxon>
        <taxon>Embryophyta</taxon>
        <taxon>Tracheophyta</taxon>
        <taxon>Spermatophyta</taxon>
        <taxon>Magnoliopsida</taxon>
        <taxon>eudicotyledons</taxon>
        <taxon>Gunneridae</taxon>
        <taxon>Pentapetalae</taxon>
        <taxon>rosids</taxon>
        <taxon>malvids</taxon>
        <taxon>Brassicales</taxon>
        <taxon>Brassicaceae</taxon>
        <taxon>Brassiceae</taxon>
        <taxon>Brassica</taxon>
    </lineage>
</organism>
<comment type="catalytic activity">
    <reaction evidence="8">
        <text>NAD(+) + H2O = ADP-D-ribose + nicotinamide + H(+)</text>
        <dbReference type="Rhea" id="RHEA:16301"/>
        <dbReference type="ChEBI" id="CHEBI:15377"/>
        <dbReference type="ChEBI" id="CHEBI:15378"/>
        <dbReference type="ChEBI" id="CHEBI:17154"/>
        <dbReference type="ChEBI" id="CHEBI:57540"/>
        <dbReference type="ChEBI" id="CHEBI:57967"/>
        <dbReference type="EC" id="3.2.2.6"/>
    </reaction>
    <physiologicalReaction direction="left-to-right" evidence="8">
        <dbReference type="Rhea" id="RHEA:16302"/>
    </physiologicalReaction>
</comment>
<dbReference type="InterPro" id="IPR027417">
    <property type="entry name" value="P-loop_NTPase"/>
</dbReference>
<name>A0A8D9LYR9_BRACM</name>
<dbReference type="InterPro" id="IPR002182">
    <property type="entry name" value="NB-ARC"/>
</dbReference>
<dbReference type="GO" id="GO:0043531">
    <property type="term" value="F:ADP binding"/>
    <property type="evidence" value="ECO:0007669"/>
    <property type="project" value="InterPro"/>
</dbReference>
<dbReference type="Gene3D" id="3.30.230.10">
    <property type="match status" value="1"/>
</dbReference>
<protein>
    <recommendedName>
        <fullName evidence="1">ADP-ribosyl cyclase/cyclic ADP-ribose hydrolase</fullName>
        <ecNumber evidence="1">3.2.2.6</ecNumber>
    </recommendedName>
</protein>
<dbReference type="InterPro" id="IPR000754">
    <property type="entry name" value="Ribosomal_uS9"/>
</dbReference>
<dbReference type="EMBL" id="LS974618">
    <property type="protein sequence ID" value="CAG7891866.1"/>
    <property type="molecule type" value="Genomic_DNA"/>
</dbReference>
<dbReference type="Pfam" id="PF00931">
    <property type="entry name" value="NB-ARC"/>
    <property type="match status" value="1"/>
</dbReference>
<dbReference type="FunFam" id="1.10.8.430:FF:000002">
    <property type="entry name" value="Disease resistance protein (TIR-NBS-LRR class)"/>
    <property type="match status" value="1"/>
</dbReference>
<dbReference type="GO" id="GO:0006952">
    <property type="term" value="P:defense response"/>
    <property type="evidence" value="ECO:0007669"/>
    <property type="project" value="InterPro"/>
</dbReference>
<dbReference type="InterPro" id="IPR020568">
    <property type="entry name" value="Ribosomal_Su5_D2-typ_SF"/>
</dbReference>
<dbReference type="PANTHER" id="PTHR11017">
    <property type="entry name" value="LEUCINE-RICH REPEAT-CONTAINING PROTEIN"/>
    <property type="match status" value="1"/>
</dbReference>
<feature type="domain" description="NB-ARC" evidence="9">
    <location>
        <begin position="48"/>
        <end position="221"/>
    </location>
</feature>
<dbReference type="Pfam" id="PF00380">
    <property type="entry name" value="Ribosomal_S9"/>
    <property type="match status" value="1"/>
</dbReference>
<evidence type="ECO:0000256" key="4">
    <source>
        <dbReference type="ARBA" id="ARBA00022801"/>
    </source>
</evidence>
<keyword evidence="7" id="KW-0687">Ribonucleoprotein</keyword>
<keyword evidence="6" id="KW-0520">NAD</keyword>
<evidence type="ECO:0000313" key="12">
    <source>
        <dbReference type="Proteomes" id="UP000694005"/>
    </source>
</evidence>
<feature type="domain" description="C-JID" evidence="10">
    <location>
        <begin position="744"/>
        <end position="875"/>
    </location>
</feature>
<dbReference type="Proteomes" id="UP000694005">
    <property type="component" value="Chromosome A02"/>
</dbReference>
<dbReference type="GO" id="GO:0006412">
    <property type="term" value="P:translation"/>
    <property type="evidence" value="ECO:0007669"/>
    <property type="project" value="InterPro"/>
</dbReference>
<proteinExistence type="predicted"/>
<evidence type="ECO:0000256" key="8">
    <source>
        <dbReference type="ARBA" id="ARBA00047304"/>
    </source>
</evidence>
<dbReference type="SUPFAM" id="SSF54211">
    <property type="entry name" value="Ribosomal protein S5 domain 2-like"/>
    <property type="match status" value="1"/>
</dbReference>
<keyword evidence="5" id="KW-0689">Ribosomal protein</keyword>
<evidence type="ECO:0000313" key="11">
    <source>
        <dbReference type="EMBL" id="CAG7891866.1"/>
    </source>
</evidence>
<sequence length="1011" mass="113809">MEASFEGCRGYSCDNEADLINKVASDVTAVLGFTPSKDFDDFVGIGAHITEIKSLLSLQSEEVKVIGIVGPAGIGKTTTARVLYNQLSPGFPFSTFLENIKGSYEKPCGNDYQLKLCLQKKLLSEILNQTDIEVRHLGVAKEMLSNKKVLAVLDEVDSWWQLEEMANQRGWYGPGSMIIITTEDRKLLKTLRLGIEHIYEIKFPTSTESLEILCQYAFGQKSPDYGFEMLAWEVTGLAGNLPLGLRVMGSYLRGMSRNEWIDTLPRLRSSLDREIESTLKFSYDGLNHKDQALFLHIAWYVKMHSLLRQMGREIVKKESLEEPGKQQFLMDTKEISDVLDEDTGTRKVIGIMLRTSGSEKIQISKSAFQRMNNLQFLKIYPGIYTTLCIPEGLNCLPDKLRLIDWRRCPLRFWPSKFSVKFLVELIMKYNKFEKLWEGIQPLHLLKFLNLSFSKDLKEIPDLSKATSLEKLYLKECESLLEITSSIGNATKLTVCNLNGCFLLKELPSSIGTLINLEVLDITRCKNIKAFPNVPDRIVELGLCSTGIKEVPPWIEKLFRLRKLYMYGCKMLKTISPNISKLENLEFLALSFCDFSEHDDEVIDIYNDPDSFEAIIEWGPDFKHSWKLRSDFDIYYILPICLPEKALTSPISLCFRSNGFETIPDCVGSLSRLSKLDISGCPRLVALPQLPGSLLSIDAQGCESLKRIDSSFQNPNICLNFAYCSNLNQQARNLVETSACKYALLPGKEVPSHFTHQATSGFLTIRLTPRPLPSSFRFKACILLSQDNINMAKNSLMGVSCVVRAKECGFTLRCGSNELHMPNLGIYRNHLYIFEDSFSLNQDCSEAEETTFNELSFVFIVHDKKWKVKGCGVRLLEEGPRSYEGANGEEDIDGNDAGFSDAGIDINIEAKNETEEGQESGLLCCVATKPAVESVQCFGRKKTAVAVTHCNGCPIELFQPEILRFKIFEPVLLLGKHRFAGVDTRIRVKGGGHTSQSSLSSSLHDYKAFVDV</sequence>
<feature type="non-terminal residue" evidence="11">
    <location>
        <position position="1"/>
    </location>
</feature>
<keyword evidence="4" id="KW-0378">Hydrolase</keyword>
<accession>A0A8D9LYR9</accession>
<dbReference type="InterPro" id="IPR042197">
    <property type="entry name" value="Apaf_helical"/>
</dbReference>
<dbReference type="PANTHER" id="PTHR11017:SF314">
    <property type="entry name" value="TIR DOMAIN-CONTAINING PROTEIN"/>
    <property type="match status" value="1"/>
</dbReference>
<dbReference type="FunFam" id="3.40.50.300:FF:001002">
    <property type="entry name" value="Disease resistance protein (TIR-NBS-LRR class)"/>
    <property type="match status" value="1"/>
</dbReference>
<evidence type="ECO:0000256" key="6">
    <source>
        <dbReference type="ARBA" id="ARBA00023027"/>
    </source>
</evidence>
<dbReference type="GO" id="GO:0005840">
    <property type="term" value="C:ribosome"/>
    <property type="evidence" value="ECO:0007669"/>
    <property type="project" value="UniProtKB-KW"/>
</dbReference>
<keyword evidence="3" id="KW-0677">Repeat</keyword>
<dbReference type="Gene3D" id="3.80.10.10">
    <property type="entry name" value="Ribonuclease Inhibitor"/>
    <property type="match status" value="2"/>
</dbReference>
<dbReference type="SUPFAM" id="SSF52058">
    <property type="entry name" value="L domain-like"/>
    <property type="match status" value="1"/>
</dbReference>
<evidence type="ECO:0000256" key="1">
    <source>
        <dbReference type="ARBA" id="ARBA00011982"/>
    </source>
</evidence>
<dbReference type="SUPFAM" id="SSF52540">
    <property type="entry name" value="P-loop containing nucleoside triphosphate hydrolases"/>
    <property type="match status" value="1"/>
</dbReference>
<dbReference type="InterPro" id="IPR032675">
    <property type="entry name" value="LRR_dom_sf"/>
</dbReference>
<dbReference type="Gene3D" id="1.10.8.430">
    <property type="entry name" value="Helical domain of apoptotic protease-activating factors"/>
    <property type="match status" value="1"/>
</dbReference>
<dbReference type="InterPro" id="IPR044974">
    <property type="entry name" value="Disease_R_plants"/>
</dbReference>
<dbReference type="Gramene" id="A02p08180.2_BraZ1">
    <property type="protein sequence ID" value="A02p08180.2_BraZ1.CDS"/>
    <property type="gene ID" value="A02g08180.2_BraZ1"/>
</dbReference>
<dbReference type="AlphaFoldDB" id="A0A8D9LYR9"/>
<evidence type="ECO:0000256" key="5">
    <source>
        <dbReference type="ARBA" id="ARBA00022980"/>
    </source>
</evidence>
<dbReference type="GO" id="GO:0003735">
    <property type="term" value="F:structural constituent of ribosome"/>
    <property type="evidence" value="ECO:0007669"/>
    <property type="project" value="InterPro"/>
</dbReference>
<dbReference type="InterPro" id="IPR045344">
    <property type="entry name" value="C-JID"/>
</dbReference>
<evidence type="ECO:0000259" key="9">
    <source>
        <dbReference type="Pfam" id="PF00931"/>
    </source>
</evidence>
<evidence type="ECO:0000256" key="3">
    <source>
        <dbReference type="ARBA" id="ARBA00022737"/>
    </source>
</evidence>
<evidence type="ECO:0000256" key="2">
    <source>
        <dbReference type="ARBA" id="ARBA00022614"/>
    </source>
</evidence>
<dbReference type="InterPro" id="IPR014721">
    <property type="entry name" value="Ribsml_uS5_D2-typ_fold_subgr"/>
</dbReference>
<dbReference type="Pfam" id="PF20160">
    <property type="entry name" value="C-JID"/>
    <property type="match status" value="1"/>
</dbReference>
<dbReference type="PRINTS" id="PR00364">
    <property type="entry name" value="DISEASERSIST"/>
</dbReference>
<keyword evidence="2" id="KW-0433">Leucine-rich repeat</keyword>
<evidence type="ECO:0000259" key="10">
    <source>
        <dbReference type="Pfam" id="PF20160"/>
    </source>
</evidence>
<dbReference type="GO" id="GO:1990904">
    <property type="term" value="C:ribonucleoprotein complex"/>
    <property type="evidence" value="ECO:0007669"/>
    <property type="project" value="UniProtKB-KW"/>
</dbReference>